<feature type="compositionally biased region" description="Basic and acidic residues" evidence="1">
    <location>
        <begin position="68"/>
        <end position="88"/>
    </location>
</feature>
<dbReference type="InParanoid" id="A0A1Q3CZA4"/>
<reference evidence="3" key="1">
    <citation type="submission" date="2016-04" db="EMBL/GenBank/DDBJ databases">
        <title>Cephalotus genome sequencing.</title>
        <authorList>
            <person name="Fukushima K."/>
            <person name="Hasebe M."/>
            <person name="Fang X."/>
        </authorList>
    </citation>
    <scope>NUCLEOTIDE SEQUENCE [LARGE SCALE GENOMIC DNA]</scope>
    <source>
        <strain evidence="3">cv. St1</strain>
    </source>
</reference>
<dbReference type="EMBL" id="BDDD01003608">
    <property type="protein sequence ID" value="GAV85549.1"/>
    <property type="molecule type" value="Genomic_DNA"/>
</dbReference>
<comment type="caution">
    <text evidence="2">The sequence shown here is derived from an EMBL/GenBank/DDBJ whole genome shotgun (WGS) entry which is preliminary data.</text>
</comment>
<dbReference type="STRING" id="3775.A0A1Q3CZA4"/>
<dbReference type="PANTHER" id="PTHR14386:SF2">
    <property type="entry name" value="PROTEIN FAM204A"/>
    <property type="match status" value="1"/>
</dbReference>
<dbReference type="Proteomes" id="UP000187406">
    <property type="component" value="Unassembled WGS sequence"/>
</dbReference>
<dbReference type="OrthoDB" id="639110at2759"/>
<sequence>MNMDAEEEDNRREVAIASNPFLQPNFKPTGGVTQQQLSKLQELHRRRLQIKSTSKVHKKFKDGAGNSHGRDLNAKDCEETDLSAKDGDSTVPNWNSLNDSTNSTIQPDNVTVQLAPKKRQKLHWGLDTKERWERKANM</sequence>
<evidence type="ECO:0000313" key="3">
    <source>
        <dbReference type="Proteomes" id="UP000187406"/>
    </source>
</evidence>
<protein>
    <submittedName>
        <fullName evidence="2">Uncharacterized protein</fullName>
    </submittedName>
</protein>
<proteinExistence type="predicted"/>
<dbReference type="AlphaFoldDB" id="A0A1Q3CZA4"/>
<dbReference type="PANTHER" id="PTHR14386">
    <property type="entry name" value="PROTEIN FAM204A"/>
    <property type="match status" value="1"/>
</dbReference>
<accession>A0A1Q3CZA4</accession>
<keyword evidence="3" id="KW-1185">Reference proteome</keyword>
<evidence type="ECO:0000313" key="2">
    <source>
        <dbReference type="EMBL" id="GAV85549.1"/>
    </source>
</evidence>
<dbReference type="FunCoup" id="A0A1Q3CZA4">
    <property type="interactions" value="406"/>
</dbReference>
<feature type="compositionally biased region" description="Basic residues" evidence="1">
    <location>
        <begin position="50"/>
        <end position="60"/>
    </location>
</feature>
<dbReference type="InterPro" id="IPR037690">
    <property type="entry name" value="FAM204A"/>
</dbReference>
<name>A0A1Q3CZA4_CEPFO</name>
<feature type="region of interest" description="Disordered" evidence="1">
    <location>
        <begin position="50"/>
        <end position="107"/>
    </location>
</feature>
<feature type="region of interest" description="Disordered" evidence="1">
    <location>
        <begin position="1"/>
        <end position="31"/>
    </location>
</feature>
<organism evidence="2 3">
    <name type="scientific">Cephalotus follicularis</name>
    <name type="common">Albany pitcher plant</name>
    <dbReference type="NCBI Taxonomy" id="3775"/>
    <lineage>
        <taxon>Eukaryota</taxon>
        <taxon>Viridiplantae</taxon>
        <taxon>Streptophyta</taxon>
        <taxon>Embryophyta</taxon>
        <taxon>Tracheophyta</taxon>
        <taxon>Spermatophyta</taxon>
        <taxon>Magnoliopsida</taxon>
        <taxon>eudicotyledons</taxon>
        <taxon>Gunneridae</taxon>
        <taxon>Pentapetalae</taxon>
        <taxon>rosids</taxon>
        <taxon>fabids</taxon>
        <taxon>Oxalidales</taxon>
        <taxon>Cephalotaceae</taxon>
        <taxon>Cephalotus</taxon>
    </lineage>
</organism>
<gene>
    <name evidence="2" type="ORF">CFOL_v3_28985</name>
</gene>
<feature type="compositionally biased region" description="Polar residues" evidence="1">
    <location>
        <begin position="90"/>
        <end position="107"/>
    </location>
</feature>
<evidence type="ECO:0000256" key="1">
    <source>
        <dbReference type="SAM" id="MobiDB-lite"/>
    </source>
</evidence>